<dbReference type="SUPFAM" id="SSF56601">
    <property type="entry name" value="beta-lactamase/transpeptidase-like"/>
    <property type="match status" value="1"/>
</dbReference>
<dbReference type="AlphaFoldDB" id="A0A1F6FGD8"/>
<accession>A0A1F6FGD8</accession>
<reference evidence="2 3" key="1">
    <citation type="journal article" date="2016" name="Nat. Commun.">
        <title>Thousands of microbial genomes shed light on interconnected biogeochemical processes in an aquifer system.</title>
        <authorList>
            <person name="Anantharaman K."/>
            <person name="Brown C.T."/>
            <person name="Hug L.A."/>
            <person name="Sharon I."/>
            <person name="Castelle C.J."/>
            <person name="Probst A.J."/>
            <person name="Thomas B.C."/>
            <person name="Singh A."/>
            <person name="Wilkins M.J."/>
            <person name="Karaoz U."/>
            <person name="Brodie E.L."/>
            <person name="Williams K.H."/>
            <person name="Hubbard S.S."/>
            <person name="Banfield J.F."/>
        </authorList>
    </citation>
    <scope>NUCLEOTIDE SEQUENCE [LARGE SCALE GENOMIC DNA]</scope>
</reference>
<evidence type="ECO:0000313" key="2">
    <source>
        <dbReference type="EMBL" id="OGG84923.1"/>
    </source>
</evidence>
<name>A0A1F6FGD8_9BACT</name>
<gene>
    <name evidence="2" type="ORF">A3G90_02535</name>
</gene>
<dbReference type="STRING" id="1798525.A3G90_02535"/>
<dbReference type="InterPro" id="IPR000871">
    <property type="entry name" value="Beta-lactam_class-A"/>
</dbReference>
<organism evidence="2 3">
    <name type="scientific">Candidatus Kaiserbacteria bacterium RIFCSPLOWO2_12_FULL_45_26</name>
    <dbReference type="NCBI Taxonomy" id="1798525"/>
    <lineage>
        <taxon>Bacteria</taxon>
        <taxon>Candidatus Kaiseribacteriota</taxon>
    </lineage>
</organism>
<dbReference type="PANTHER" id="PTHR35333:SF3">
    <property type="entry name" value="BETA-LACTAMASE-TYPE TRANSPEPTIDASE FOLD CONTAINING PROTEIN"/>
    <property type="match status" value="1"/>
</dbReference>
<dbReference type="Pfam" id="PF00768">
    <property type="entry name" value="Peptidase_S11"/>
    <property type="match status" value="1"/>
</dbReference>
<evidence type="ECO:0000259" key="1">
    <source>
        <dbReference type="Pfam" id="PF00768"/>
    </source>
</evidence>
<dbReference type="GO" id="GO:0008800">
    <property type="term" value="F:beta-lactamase activity"/>
    <property type="evidence" value="ECO:0007669"/>
    <property type="project" value="InterPro"/>
</dbReference>
<sequence length="283" mass="29963">MPATLHKPLLLVAFLLVLFAFSNFFSSDRGPVSAAPAPILSVSGEPDVVSASAYAIFALSDGTILASDNTTAVLPIASVTKLATAASIVKNANLEETVTVTTSDLLAEGRAGKLAVGEEYTMRELLFPLLLESSNDAAAVYERATDDAVITQMNQLVEEAGMTTTHFADASGLSDRNVSTVSDLVTFMQYLTKEHQSVLDITRLKTHVGPYSGLVNNSPVIDGGYLGGKHGYTVAADRTLAAVFEEQLGAGPVEVGYVILGSENLVADTEILRSFVRDSVRFE</sequence>
<dbReference type="GO" id="GO:0009002">
    <property type="term" value="F:serine-type D-Ala-D-Ala carboxypeptidase activity"/>
    <property type="evidence" value="ECO:0007669"/>
    <property type="project" value="InterPro"/>
</dbReference>
<dbReference type="EMBL" id="MFMM01000001">
    <property type="protein sequence ID" value="OGG84923.1"/>
    <property type="molecule type" value="Genomic_DNA"/>
</dbReference>
<dbReference type="PANTHER" id="PTHR35333">
    <property type="entry name" value="BETA-LACTAMASE"/>
    <property type="match status" value="1"/>
</dbReference>
<dbReference type="GO" id="GO:0006508">
    <property type="term" value="P:proteolysis"/>
    <property type="evidence" value="ECO:0007669"/>
    <property type="project" value="InterPro"/>
</dbReference>
<dbReference type="GO" id="GO:0030655">
    <property type="term" value="P:beta-lactam antibiotic catabolic process"/>
    <property type="evidence" value="ECO:0007669"/>
    <property type="project" value="InterPro"/>
</dbReference>
<dbReference type="InterPro" id="IPR001967">
    <property type="entry name" value="Peptidase_S11_N"/>
</dbReference>
<dbReference type="InterPro" id="IPR012338">
    <property type="entry name" value="Beta-lactam/transpept-like"/>
</dbReference>
<proteinExistence type="predicted"/>
<feature type="domain" description="Peptidase S11 D-alanyl-D-alanine carboxypeptidase A N-terminal" evidence="1">
    <location>
        <begin position="46"/>
        <end position="242"/>
    </location>
</feature>
<dbReference type="GO" id="GO:0046677">
    <property type="term" value="P:response to antibiotic"/>
    <property type="evidence" value="ECO:0007669"/>
    <property type="project" value="InterPro"/>
</dbReference>
<protein>
    <recommendedName>
        <fullName evidence="1">Peptidase S11 D-alanyl-D-alanine carboxypeptidase A N-terminal domain-containing protein</fullName>
    </recommendedName>
</protein>
<evidence type="ECO:0000313" key="3">
    <source>
        <dbReference type="Proteomes" id="UP000177325"/>
    </source>
</evidence>
<comment type="caution">
    <text evidence="2">The sequence shown here is derived from an EMBL/GenBank/DDBJ whole genome shotgun (WGS) entry which is preliminary data.</text>
</comment>
<dbReference type="Proteomes" id="UP000177325">
    <property type="component" value="Unassembled WGS sequence"/>
</dbReference>
<dbReference type="Gene3D" id="3.40.710.10">
    <property type="entry name" value="DD-peptidase/beta-lactamase superfamily"/>
    <property type="match status" value="1"/>
</dbReference>